<dbReference type="InterPro" id="IPR036259">
    <property type="entry name" value="MFS_trans_sf"/>
</dbReference>
<evidence type="ECO:0000313" key="3">
    <source>
        <dbReference type="Proteomes" id="UP001139103"/>
    </source>
</evidence>
<reference evidence="2" key="1">
    <citation type="submission" date="2021-11" db="EMBL/GenBank/DDBJ databases">
        <title>Genome sequence.</title>
        <authorList>
            <person name="Sun Q."/>
        </authorList>
    </citation>
    <scope>NUCLEOTIDE SEQUENCE</scope>
    <source>
        <strain evidence="2">JC732</strain>
    </source>
</reference>
<keyword evidence="1" id="KW-0812">Transmembrane</keyword>
<dbReference type="EMBL" id="JAJKFT010000010">
    <property type="protein sequence ID" value="MCC9630415.1"/>
    <property type="molecule type" value="Genomic_DNA"/>
</dbReference>
<dbReference type="RefSeq" id="WP_230221536.1">
    <property type="nucleotide sequence ID" value="NZ_JAJKFT010000010.1"/>
</dbReference>
<gene>
    <name evidence="2" type="ORF">LOC68_18630</name>
</gene>
<protein>
    <submittedName>
        <fullName evidence="2">Uncharacterized protein</fullName>
    </submittedName>
</protein>
<feature type="transmembrane region" description="Helical" evidence="1">
    <location>
        <begin position="121"/>
        <end position="147"/>
    </location>
</feature>
<evidence type="ECO:0000313" key="2">
    <source>
        <dbReference type="EMBL" id="MCC9630415.1"/>
    </source>
</evidence>
<proteinExistence type="predicted"/>
<accession>A0A9X1SGP7</accession>
<dbReference type="SUPFAM" id="SSF103473">
    <property type="entry name" value="MFS general substrate transporter"/>
    <property type="match status" value="1"/>
</dbReference>
<evidence type="ECO:0000256" key="1">
    <source>
        <dbReference type="SAM" id="Phobius"/>
    </source>
</evidence>
<dbReference type="AlphaFoldDB" id="A0A9X1SGP7"/>
<name>A0A9X1SGP7_9BACT</name>
<dbReference type="Proteomes" id="UP001139103">
    <property type="component" value="Unassembled WGS sequence"/>
</dbReference>
<comment type="caution">
    <text evidence="2">The sequence shown here is derived from an EMBL/GenBank/DDBJ whole genome shotgun (WGS) entry which is preliminary data.</text>
</comment>
<sequence>MDQQQWLAELKQELRKRRLPKRYVTRLLQELSDHVTDDRENRIGEDHSWSADRIGSPAAIAESAAQEFRSRRFAVRHPLWTFGALPPFLFVLFVVGVYLGSSTLLEFLLSFAPIEQYEMSAWAPVVAQGYLIGCLLLASVMTVACFAWLAQRYALKRRWPMTAAVIIALLCGSFWTEGTRKTQEQMGRVTIGLPGSFWPSDITFPRVIQFAVPLAAAAWLTSRRTSSTTPSVDLRIAT</sequence>
<keyword evidence="3" id="KW-1185">Reference proteome</keyword>
<keyword evidence="1" id="KW-1133">Transmembrane helix</keyword>
<keyword evidence="1" id="KW-0472">Membrane</keyword>
<feature type="transmembrane region" description="Helical" evidence="1">
    <location>
        <begin position="79"/>
        <end position="101"/>
    </location>
</feature>
<organism evidence="2 3">
    <name type="scientific">Blastopirellula sediminis</name>
    <dbReference type="NCBI Taxonomy" id="2894196"/>
    <lineage>
        <taxon>Bacteria</taxon>
        <taxon>Pseudomonadati</taxon>
        <taxon>Planctomycetota</taxon>
        <taxon>Planctomycetia</taxon>
        <taxon>Pirellulales</taxon>
        <taxon>Pirellulaceae</taxon>
        <taxon>Blastopirellula</taxon>
    </lineage>
</organism>